<evidence type="ECO:0000313" key="3">
    <source>
        <dbReference type="Proteomes" id="UP000004200"/>
    </source>
</evidence>
<dbReference type="GO" id="GO:0005694">
    <property type="term" value="C:chromosome"/>
    <property type="evidence" value="ECO:0007669"/>
    <property type="project" value="InterPro"/>
</dbReference>
<evidence type="ECO:0000313" key="2">
    <source>
        <dbReference type="EMBL" id="EGV32713.1"/>
    </source>
</evidence>
<dbReference type="eggNOG" id="COG1697">
    <property type="taxonomic scope" value="Bacteria"/>
</dbReference>
<comment type="caution">
    <text evidence="2">The sequence shown here is derived from an EMBL/GenBank/DDBJ whole genome shotgun (WGS) entry which is preliminary data.</text>
</comment>
<dbReference type="InterPro" id="IPR055705">
    <property type="entry name" value="DUF7281"/>
</dbReference>
<reference evidence="2 3" key="1">
    <citation type="submission" date="2011-06" db="EMBL/GenBank/DDBJ databases">
        <title>The draft genome of Thiorhodococcus drewsii AZ1.</title>
        <authorList>
            <consortium name="US DOE Joint Genome Institute (JGI-PGF)"/>
            <person name="Lucas S."/>
            <person name="Han J."/>
            <person name="Lapidus A."/>
            <person name="Cheng J.-F."/>
            <person name="Goodwin L."/>
            <person name="Pitluck S."/>
            <person name="Peters L."/>
            <person name="Land M.L."/>
            <person name="Hauser L."/>
            <person name="Vogl K."/>
            <person name="Liu Z."/>
            <person name="Imhoff J."/>
            <person name="Thiel V."/>
            <person name="Frigaard N.-U."/>
            <person name="Bryant D.A."/>
            <person name="Woyke T.J."/>
        </authorList>
    </citation>
    <scope>NUCLEOTIDE SEQUENCE [LARGE SCALE GENOMIC DNA]</scope>
    <source>
        <strain evidence="2 3">AZ1</strain>
    </source>
</reference>
<dbReference type="STRING" id="765913.ThidrDRAFT_1198"/>
<feature type="domain" description="DUF7281" evidence="1">
    <location>
        <begin position="96"/>
        <end position="262"/>
    </location>
</feature>
<name>G2DYT6_9GAMM</name>
<evidence type="ECO:0000259" key="1">
    <source>
        <dbReference type="Pfam" id="PF23947"/>
    </source>
</evidence>
<dbReference type="SUPFAM" id="SSF56726">
    <property type="entry name" value="DNA topoisomerase IV, alpha subunit"/>
    <property type="match status" value="1"/>
</dbReference>
<keyword evidence="3" id="KW-1185">Reference proteome</keyword>
<dbReference type="AlphaFoldDB" id="G2DYT6"/>
<dbReference type="GO" id="GO:0003677">
    <property type="term" value="F:DNA binding"/>
    <property type="evidence" value="ECO:0007669"/>
    <property type="project" value="InterPro"/>
</dbReference>
<dbReference type="InterPro" id="IPR036078">
    <property type="entry name" value="Spo11/TopoVI_A_sf"/>
</dbReference>
<dbReference type="Proteomes" id="UP000004200">
    <property type="component" value="Unassembled WGS sequence"/>
</dbReference>
<dbReference type="OrthoDB" id="8564671at2"/>
<dbReference type="Pfam" id="PF23947">
    <property type="entry name" value="DUF7281"/>
    <property type="match status" value="1"/>
</dbReference>
<sequence length="271" mass="30823">MLAVHHLLRDRRDFVALSPTWRRIHQAFELGEPDGKQLRFDDQQRRLLREQAQLAWGFDPLAGIPEGDRRTVAASAIDEKIAPERPDARFVLLKGRLPPPLPELAPELSLRVPLDSIDPNGITQILVIENLDSFDDWHAFVRPTELADALVLYRGHGGLARGTRRLLAGLSPHIPISVFPDWDPAGLFIAQTLPRADALLVPDLDQALLNKGSRAHFNRQHRATAHLDRADLRDWSSLWETMKTHGLSIKQQHMLALGTRLRRVMRNDMRR</sequence>
<dbReference type="PATRIC" id="fig|765913.3.peg.1227"/>
<organism evidence="2 3">
    <name type="scientific">Thiorhodococcus drewsii AZ1</name>
    <dbReference type="NCBI Taxonomy" id="765913"/>
    <lineage>
        <taxon>Bacteria</taxon>
        <taxon>Pseudomonadati</taxon>
        <taxon>Pseudomonadota</taxon>
        <taxon>Gammaproteobacteria</taxon>
        <taxon>Chromatiales</taxon>
        <taxon>Chromatiaceae</taxon>
        <taxon>Thiorhodococcus</taxon>
    </lineage>
</organism>
<protein>
    <recommendedName>
        <fullName evidence="1">DUF7281 domain-containing protein</fullName>
    </recommendedName>
</protein>
<dbReference type="EMBL" id="AFWT01000006">
    <property type="protein sequence ID" value="EGV32713.1"/>
    <property type="molecule type" value="Genomic_DNA"/>
</dbReference>
<proteinExistence type="predicted"/>
<gene>
    <name evidence="2" type="ORF">ThidrDRAFT_1198</name>
</gene>
<accession>G2DYT6</accession>